<feature type="chain" id="PRO_5012848256" evidence="1">
    <location>
        <begin position="22"/>
        <end position="266"/>
    </location>
</feature>
<dbReference type="OrthoDB" id="9803764at2"/>
<dbReference type="RefSeq" id="WP_085211392.1">
    <property type="nucleotide sequence ID" value="NZ_FXAM01000001.1"/>
</dbReference>
<keyword evidence="4" id="KW-1185">Reference proteome</keyword>
<dbReference type="Pfam" id="PF01965">
    <property type="entry name" value="DJ-1_PfpI"/>
    <property type="match status" value="1"/>
</dbReference>
<dbReference type="PANTHER" id="PTHR43130:SF2">
    <property type="entry name" value="DJ-1_PFPI DOMAIN-CONTAINING PROTEIN"/>
    <property type="match status" value="1"/>
</dbReference>
<proteinExistence type="predicted"/>
<dbReference type="CDD" id="cd03139">
    <property type="entry name" value="GATase1_PfpI_2"/>
    <property type="match status" value="1"/>
</dbReference>
<gene>
    <name evidence="3" type="ORF">SAMN02949497_1520</name>
</gene>
<evidence type="ECO:0000259" key="2">
    <source>
        <dbReference type="Pfam" id="PF01965"/>
    </source>
</evidence>
<evidence type="ECO:0000313" key="3">
    <source>
        <dbReference type="EMBL" id="SMF94211.1"/>
    </source>
</evidence>
<dbReference type="STRING" id="1760988.SAMN02949497_1520"/>
<keyword evidence="1" id="KW-0732">Signal</keyword>
<accession>A0A1Y6CUW6</accession>
<protein>
    <submittedName>
        <fullName evidence="3">DJ-1/PfpI family protein</fullName>
    </submittedName>
</protein>
<reference evidence="3 4" key="1">
    <citation type="submission" date="2016-12" db="EMBL/GenBank/DDBJ databases">
        <authorList>
            <person name="Song W.-J."/>
            <person name="Kurnit D.M."/>
        </authorList>
    </citation>
    <scope>NUCLEOTIDE SEQUENCE [LARGE SCALE GENOMIC DNA]</scope>
    <source>
        <strain evidence="3 4">175</strain>
    </source>
</reference>
<organism evidence="3 4">
    <name type="scientific">Methylomagnum ishizawai</name>
    <dbReference type="NCBI Taxonomy" id="1760988"/>
    <lineage>
        <taxon>Bacteria</taxon>
        <taxon>Pseudomonadati</taxon>
        <taxon>Pseudomonadota</taxon>
        <taxon>Gammaproteobacteria</taxon>
        <taxon>Methylococcales</taxon>
        <taxon>Methylococcaceae</taxon>
        <taxon>Methylomagnum</taxon>
    </lineage>
</organism>
<dbReference type="Proteomes" id="UP000192923">
    <property type="component" value="Unassembled WGS sequence"/>
</dbReference>
<feature type="signal peptide" evidence="1">
    <location>
        <begin position="1"/>
        <end position="21"/>
    </location>
</feature>
<dbReference type="AlphaFoldDB" id="A0A1Y6CUW6"/>
<name>A0A1Y6CUW6_9GAMM</name>
<evidence type="ECO:0000256" key="1">
    <source>
        <dbReference type="SAM" id="SignalP"/>
    </source>
</evidence>
<evidence type="ECO:0000313" key="4">
    <source>
        <dbReference type="Proteomes" id="UP000192923"/>
    </source>
</evidence>
<dbReference type="Gene3D" id="3.40.50.880">
    <property type="match status" value="1"/>
</dbReference>
<dbReference type="EMBL" id="FXAM01000001">
    <property type="protein sequence ID" value="SMF94211.1"/>
    <property type="molecule type" value="Genomic_DNA"/>
</dbReference>
<dbReference type="InterPro" id="IPR052158">
    <property type="entry name" value="INH-QAR"/>
</dbReference>
<feature type="domain" description="DJ-1/PfpI" evidence="2">
    <location>
        <begin position="48"/>
        <end position="205"/>
    </location>
</feature>
<dbReference type="SUPFAM" id="SSF52317">
    <property type="entry name" value="Class I glutamine amidotransferase-like"/>
    <property type="match status" value="1"/>
</dbReference>
<dbReference type="InterPro" id="IPR029062">
    <property type="entry name" value="Class_I_gatase-like"/>
</dbReference>
<dbReference type="PANTHER" id="PTHR43130">
    <property type="entry name" value="ARAC-FAMILY TRANSCRIPTIONAL REGULATOR"/>
    <property type="match status" value="1"/>
</dbReference>
<dbReference type="GO" id="GO:0006355">
    <property type="term" value="P:regulation of DNA-templated transcription"/>
    <property type="evidence" value="ECO:0007669"/>
    <property type="project" value="TreeGrafter"/>
</dbReference>
<dbReference type="InterPro" id="IPR002818">
    <property type="entry name" value="DJ-1/PfpI"/>
</dbReference>
<sequence>MLSIRICLLACLTLLSGLAQAKYDPEQYLYTLMGSTPNPNVNQNGIGIYVYDGVNSMDALGPYRVFKTAGLKTFLIAQQAGTITTNDGLKIQVDKAIDHVAALDILLIPGGALETAAQTQNQPVLDWIKRIDQTTVYTTSVCTGSWVLGAAGLLQGKQATSNWYRAQEVLAKYGASFQQERWVRDGKYWTSAGVSAGIDMALAIVVDLFGGTALNNAYAQAIMLDLEYDPKPPIRGGSVRKTNPKVFGAMQYMYDYYLLPFVQGTP</sequence>